<keyword evidence="7" id="KW-1185">Reference proteome</keyword>
<dbReference type="KEGG" id="fop:FNB79_06290"/>
<sequence length="183" mass="20674">MLLKHNKDLFMVIAIVMTMFVSCGKNLNEVNKLDVSANEPIGVAEVINLKYTDSGRLKANLISPKMLDYSNREFAFSEFPEGVHLYLYDKDNNKSTVISDYAIVYDQTGLIDMQGHVVLATSTNDTLFADQLYYDQNKQWLSTNQPVKFRTKGDLINGNGFDSDVNFKEAEVLEINGIITLDE</sequence>
<keyword evidence="1" id="KW-1003">Cell membrane</keyword>
<evidence type="ECO:0000313" key="7">
    <source>
        <dbReference type="Proteomes" id="UP000319209"/>
    </source>
</evidence>
<keyword evidence="5" id="KW-0472">Membrane</keyword>
<evidence type="ECO:0000256" key="2">
    <source>
        <dbReference type="ARBA" id="ARBA00022519"/>
    </source>
</evidence>
<evidence type="ECO:0000256" key="4">
    <source>
        <dbReference type="ARBA" id="ARBA00022989"/>
    </source>
</evidence>
<dbReference type="GO" id="GO:0015221">
    <property type="term" value="F:lipopolysaccharide transmembrane transporter activity"/>
    <property type="evidence" value="ECO:0007669"/>
    <property type="project" value="InterPro"/>
</dbReference>
<dbReference type="InterPro" id="IPR026265">
    <property type="entry name" value="LptC"/>
</dbReference>
<evidence type="ECO:0000256" key="5">
    <source>
        <dbReference type="ARBA" id="ARBA00023136"/>
    </source>
</evidence>
<dbReference type="Pfam" id="PF06835">
    <property type="entry name" value="LptC"/>
    <property type="match status" value="1"/>
</dbReference>
<accession>A0A516GQ19</accession>
<dbReference type="OrthoDB" id="1427074at2"/>
<evidence type="ECO:0000256" key="1">
    <source>
        <dbReference type="ARBA" id="ARBA00022475"/>
    </source>
</evidence>
<dbReference type="EMBL" id="CP041637">
    <property type="protein sequence ID" value="QDO93602.1"/>
    <property type="molecule type" value="Genomic_DNA"/>
</dbReference>
<dbReference type="AlphaFoldDB" id="A0A516GQ19"/>
<name>A0A516GQ19_9FLAO</name>
<evidence type="ECO:0000313" key="6">
    <source>
        <dbReference type="EMBL" id="QDO93602.1"/>
    </source>
</evidence>
<dbReference type="InterPro" id="IPR052363">
    <property type="entry name" value="LPS_export_LptC"/>
</dbReference>
<gene>
    <name evidence="6" type="primary">lptC</name>
    <name evidence="6" type="ORF">FNB79_06290</name>
</gene>
<protein>
    <submittedName>
        <fullName evidence="6">LPS export ABC transporter periplasmic protein LptC</fullName>
    </submittedName>
</protein>
<dbReference type="GO" id="GO:0017089">
    <property type="term" value="F:glycolipid transfer activity"/>
    <property type="evidence" value="ECO:0007669"/>
    <property type="project" value="TreeGrafter"/>
</dbReference>
<keyword evidence="3" id="KW-0812">Transmembrane</keyword>
<dbReference type="GO" id="GO:0030288">
    <property type="term" value="C:outer membrane-bounded periplasmic space"/>
    <property type="evidence" value="ECO:0007669"/>
    <property type="project" value="TreeGrafter"/>
</dbReference>
<dbReference type="PANTHER" id="PTHR37481:SF1">
    <property type="entry name" value="LIPOPOLYSACCHARIDE EXPORT SYSTEM PROTEIN LPTC"/>
    <property type="match status" value="1"/>
</dbReference>
<dbReference type="Proteomes" id="UP000319209">
    <property type="component" value="Chromosome"/>
</dbReference>
<dbReference type="NCBIfam" id="TIGR04409">
    <property type="entry name" value="LptC_YrbK"/>
    <property type="match status" value="1"/>
</dbReference>
<keyword evidence="4" id="KW-1133">Transmembrane helix</keyword>
<reference evidence="6 7" key="1">
    <citation type="submission" date="2019-07" db="EMBL/GenBank/DDBJ databases">
        <title>Genome sequencing for Formosa sp. PS13.</title>
        <authorList>
            <person name="Park S.-J."/>
        </authorList>
    </citation>
    <scope>NUCLEOTIDE SEQUENCE [LARGE SCALE GENOMIC DNA]</scope>
    <source>
        <strain evidence="6 7">PS13</strain>
    </source>
</reference>
<dbReference type="Gene3D" id="2.60.450.10">
    <property type="entry name" value="Lipopolysaccharide (LPS) transport protein A like domain"/>
    <property type="match status" value="1"/>
</dbReference>
<evidence type="ECO:0000256" key="3">
    <source>
        <dbReference type="ARBA" id="ARBA00022692"/>
    </source>
</evidence>
<organism evidence="6 7">
    <name type="scientific">Formosa sediminum</name>
    <dbReference type="NCBI Taxonomy" id="2594004"/>
    <lineage>
        <taxon>Bacteria</taxon>
        <taxon>Pseudomonadati</taxon>
        <taxon>Bacteroidota</taxon>
        <taxon>Flavobacteriia</taxon>
        <taxon>Flavobacteriales</taxon>
        <taxon>Flavobacteriaceae</taxon>
        <taxon>Formosa</taxon>
    </lineage>
</organism>
<dbReference type="InterPro" id="IPR010664">
    <property type="entry name" value="LipoPS_assembly_LptC-rel"/>
</dbReference>
<proteinExistence type="predicted"/>
<keyword evidence="2" id="KW-0997">Cell inner membrane</keyword>
<dbReference type="PANTHER" id="PTHR37481">
    <property type="entry name" value="LIPOPOLYSACCHARIDE EXPORT SYSTEM PROTEIN LPTC"/>
    <property type="match status" value="1"/>
</dbReference>
<dbReference type="GO" id="GO:0005886">
    <property type="term" value="C:plasma membrane"/>
    <property type="evidence" value="ECO:0007669"/>
    <property type="project" value="InterPro"/>
</dbReference>
<dbReference type="PROSITE" id="PS51257">
    <property type="entry name" value="PROKAR_LIPOPROTEIN"/>
    <property type="match status" value="1"/>
</dbReference>